<keyword evidence="2 6" id="KW-0645">Protease</keyword>
<dbReference type="Pfam" id="PF01067">
    <property type="entry name" value="Calpain_III"/>
    <property type="match status" value="1"/>
</dbReference>
<dbReference type="PROSITE" id="PS00139">
    <property type="entry name" value="THIOL_PROTEASE_CYS"/>
    <property type="match status" value="1"/>
</dbReference>
<dbReference type="GO" id="GO:0004198">
    <property type="term" value="F:calcium-dependent cysteine-type endopeptidase activity"/>
    <property type="evidence" value="ECO:0007669"/>
    <property type="project" value="UniProtKB-UniRule"/>
</dbReference>
<dbReference type="SMART" id="SM00720">
    <property type="entry name" value="calpain_III"/>
    <property type="match status" value="1"/>
</dbReference>
<dbReference type="InterPro" id="IPR038765">
    <property type="entry name" value="Papain-like_cys_pep_sf"/>
</dbReference>
<evidence type="ECO:0000256" key="6">
    <source>
        <dbReference type="PROSITE-ProRule" id="PRU00239"/>
    </source>
</evidence>
<dbReference type="Gene3D" id="3.90.70.10">
    <property type="entry name" value="Cysteine proteinases"/>
    <property type="match status" value="1"/>
</dbReference>
<dbReference type="GO" id="GO:0005737">
    <property type="term" value="C:cytoplasm"/>
    <property type="evidence" value="ECO:0007669"/>
    <property type="project" value="UniProtKB-SubCell"/>
</dbReference>
<dbReference type="Proteomes" id="UP000472265">
    <property type="component" value="Chromosome 22"/>
</dbReference>
<feature type="active site" evidence="5 6">
    <location>
        <position position="121"/>
    </location>
</feature>
<dbReference type="InterPro" id="IPR036213">
    <property type="entry name" value="Calpain_III_sf"/>
</dbReference>
<dbReference type="InterPro" id="IPR000169">
    <property type="entry name" value="Pept_cys_AS"/>
</dbReference>
<keyword evidence="11" id="KW-1185">Reference proteome</keyword>
<dbReference type="FunFam" id="2.60.120.380:FF:000002">
    <property type="entry name" value="calpain-3 isoform X1"/>
    <property type="match status" value="1"/>
</dbReference>
<dbReference type="GO" id="GO:0043066">
    <property type="term" value="P:negative regulation of apoptotic process"/>
    <property type="evidence" value="ECO:0007669"/>
    <property type="project" value="TreeGrafter"/>
</dbReference>
<dbReference type="GO" id="GO:0030163">
    <property type="term" value="P:protein catabolic process"/>
    <property type="evidence" value="ECO:0007669"/>
    <property type="project" value="Ensembl"/>
</dbReference>
<dbReference type="FunFam" id="3.90.70.10:FF:000114">
    <property type="entry name" value="Calpain a"/>
    <property type="match status" value="1"/>
</dbReference>
<dbReference type="PANTHER" id="PTHR10183">
    <property type="entry name" value="CALPAIN"/>
    <property type="match status" value="1"/>
</dbReference>
<dbReference type="InterPro" id="IPR022683">
    <property type="entry name" value="Calpain_III"/>
</dbReference>
<gene>
    <name evidence="10" type="primary">CAPN3</name>
</gene>
<evidence type="ECO:0000256" key="4">
    <source>
        <dbReference type="ARBA" id="ARBA00022807"/>
    </source>
</evidence>
<feature type="active site" evidence="5 6">
    <location>
        <position position="354"/>
    </location>
</feature>
<reference evidence="10" key="2">
    <citation type="submission" date="2025-08" db="UniProtKB">
        <authorList>
            <consortium name="Ensembl"/>
        </authorList>
    </citation>
    <scope>IDENTIFICATION</scope>
</reference>
<dbReference type="GO" id="GO:0005509">
    <property type="term" value="F:calcium ion binding"/>
    <property type="evidence" value="ECO:0007669"/>
    <property type="project" value="UniProtKB-UniRule"/>
</dbReference>
<keyword evidence="4 6" id="KW-0788">Thiol protease</keyword>
<evidence type="ECO:0000256" key="1">
    <source>
        <dbReference type="ARBA" id="ARBA00007623"/>
    </source>
</evidence>
<comment type="catalytic activity">
    <reaction evidence="7">
        <text>Broad endopeptidase activity.</text>
        <dbReference type="EC" id="3.4.22.54"/>
    </reaction>
</comment>
<feature type="domain" description="EF-hand" evidence="9">
    <location>
        <begin position="687"/>
        <end position="722"/>
    </location>
</feature>
<dbReference type="Gene3D" id="2.60.120.380">
    <property type="match status" value="1"/>
</dbReference>
<dbReference type="GeneTree" id="ENSGT00940000156092"/>
<keyword evidence="7" id="KW-0479">Metal-binding</keyword>
<dbReference type="SMART" id="SM00230">
    <property type="entry name" value="CysPc"/>
    <property type="match status" value="1"/>
</dbReference>
<dbReference type="Gene3D" id="1.10.238.10">
    <property type="entry name" value="EF-hand"/>
    <property type="match status" value="1"/>
</dbReference>
<dbReference type="SUPFAM" id="SSF49758">
    <property type="entry name" value="Calpain large subunit, middle domain (domain III)"/>
    <property type="match status" value="1"/>
</dbReference>
<comment type="function">
    <text evidence="7">Calcium-regulated non-lysosomal thiol-protease.</text>
</comment>
<evidence type="ECO:0000313" key="11">
    <source>
        <dbReference type="Proteomes" id="UP000472265"/>
    </source>
</evidence>
<comment type="subunit">
    <text evidence="7">Homodimer.</text>
</comment>
<keyword evidence="7" id="KW-0106">Calcium</keyword>
<dbReference type="Pfam" id="PF16648">
    <property type="entry name" value="Calpain_u2"/>
    <property type="match status" value="1"/>
</dbReference>
<evidence type="ECO:0000259" key="8">
    <source>
        <dbReference type="PROSITE" id="PS50203"/>
    </source>
</evidence>
<feature type="active site" evidence="5 6">
    <location>
        <position position="334"/>
    </location>
</feature>
<dbReference type="CDD" id="cd00044">
    <property type="entry name" value="CysPc"/>
    <property type="match status" value="1"/>
</dbReference>
<feature type="domain" description="Calpain catalytic" evidence="8">
    <location>
        <begin position="66"/>
        <end position="413"/>
    </location>
</feature>
<dbReference type="AlphaFoldDB" id="A0A671VQX1"/>
<dbReference type="InterPro" id="IPR022682">
    <property type="entry name" value="Calpain_domain_III"/>
</dbReference>
<dbReference type="PANTHER" id="PTHR10183:SF329">
    <property type="entry name" value="CALPAIN-3"/>
    <property type="match status" value="1"/>
</dbReference>
<evidence type="ECO:0000256" key="2">
    <source>
        <dbReference type="ARBA" id="ARBA00022670"/>
    </source>
</evidence>
<dbReference type="SUPFAM" id="SSF54001">
    <property type="entry name" value="Cysteine proteinases"/>
    <property type="match status" value="1"/>
</dbReference>
<evidence type="ECO:0000256" key="3">
    <source>
        <dbReference type="ARBA" id="ARBA00022801"/>
    </source>
</evidence>
<evidence type="ECO:0000256" key="7">
    <source>
        <dbReference type="RuleBase" id="RU367132"/>
    </source>
</evidence>
<dbReference type="PRINTS" id="PR00704">
    <property type="entry name" value="CALPAIN"/>
</dbReference>
<accession>A0A671VQX1</accession>
<reference evidence="10" key="3">
    <citation type="submission" date="2025-09" db="UniProtKB">
        <authorList>
            <consortium name="Ensembl"/>
        </authorList>
    </citation>
    <scope>IDENTIFICATION</scope>
</reference>
<dbReference type="InterPro" id="IPR022684">
    <property type="entry name" value="Calpain_cysteine_protease"/>
</dbReference>
<evidence type="ECO:0000313" key="10">
    <source>
        <dbReference type="Ensembl" id="ENSSAUP00010028614.1"/>
    </source>
</evidence>
<dbReference type="EC" id="3.4.22.54" evidence="7"/>
<dbReference type="Pfam" id="PF00648">
    <property type="entry name" value="Peptidase_C2"/>
    <property type="match status" value="1"/>
</dbReference>
<proteinExistence type="inferred from homology"/>
<dbReference type="InterPro" id="IPR033883">
    <property type="entry name" value="C2_III"/>
</dbReference>
<dbReference type="Ensembl" id="ENSSAUT00010030166.1">
    <property type="protein sequence ID" value="ENSSAUP00010028614.1"/>
    <property type="gene ID" value="ENSSAUG00010012311.1"/>
</dbReference>
<evidence type="ECO:0000256" key="5">
    <source>
        <dbReference type="PIRSR" id="PIRSR622684-1"/>
    </source>
</evidence>
<evidence type="ECO:0000259" key="9">
    <source>
        <dbReference type="PROSITE" id="PS50222"/>
    </source>
</evidence>
<dbReference type="SUPFAM" id="SSF47473">
    <property type="entry name" value="EF-hand"/>
    <property type="match status" value="1"/>
</dbReference>
<name>A0A671VQX1_SPAAU</name>
<dbReference type="CDD" id="cd00214">
    <property type="entry name" value="Calpain_III"/>
    <property type="match status" value="1"/>
</dbReference>
<keyword evidence="3 6" id="KW-0378">Hydrolase</keyword>
<keyword evidence="7" id="KW-0963">Cytoplasm</keyword>
<protein>
    <recommendedName>
        <fullName evidence="7">Calpain-3</fullName>
        <ecNumber evidence="7">3.4.22.54</ecNumber>
    </recommendedName>
</protein>
<reference evidence="10" key="1">
    <citation type="submission" date="2021-04" db="EMBL/GenBank/DDBJ databases">
        <authorList>
            <consortium name="Wellcome Sanger Institute Data Sharing"/>
        </authorList>
    </citation>
    <scope>NUCLEOTIDE SEQUENCE [LARGE SCALE GENOMIC DNA]</scope>
</reference>
<dbReference type="PROSITE" id="PS50203">
    <property type="entry name" value="CALPAIN_CAT"/>
    <property type="match status" value="1"/>
</dbReference>
<organism evidence="10 11">
    <name type="scientific">Sparus aurata</name>
    <name type="common">Gilthead sea bream</name>
    <dbReference type="NCBI Taxonomy" id="8175"/>
    <lineage>
        <taxon>Eukaryota</taxon>
        <taxon>Metazoa</taxon>
        <taxon>Chordata</taxon>
        <taxon>Craniata</taxon>
        <taxon>Vertebrata</taxon>
        <taxon>Euteleostomi</taxon>
        <taxon>Actinopterygii</taxon>
        <taxon>Neopterygii</taxon>
        <taxon>Teleostei</taxon>
        <taxon>Neoteleostei</taxon>
        <taxon>Acanthomorphata</taxon>
        <taxon>Eupercaria</taxon>
        <taxon>Spariformes</taxon>
        <taxon>Sparidae</taxon>
        <taxon>Sparus</taxon>
    </lineage>
</organism>
<dbReference type="PROSITE" id="PS50222">
    <property type="entry name" value="EF_HAND_2"/>
    <property type="match status" value="2"/>
</dbReference>
<comment type="subcellular location">
    <subcellularLocation>
        <location evidence="7">Cytoplasm</location>
    </subcellularLocation>
</comment>
<comment type="similarity">
    <text evidence="1 7">Belongs to the peptidase C2 family.</text>
</comment>
<dbReference type="InParanoid" id="A0A671VQX1"/>
<dbReference type="GO" id="GO:0006508">
    <property type="term" value="P:proteolysis"/>
    <property type="evidence" value="ECO:0007669"/>
    <property type="project" value="UniProtKB-UniRule"/>
</dbReference>
<sequence length="786" mass="90885">PFILVDTRTRMQIFPSAGPDDKAEYPPAGTNSIYSAILSRNEAVKDAKRLKTFLELRDKYVKKKVVFEDPLFPANDSSLFYSHKSAMKIEWKRPSEICENPQFIIDGANRTDICQGELGDCWLLAAIACLTVNEKLLYRVIPPDQSFTENYAGIFHFQFWRYGEWIDVVVDDRIPTCNNKLVFTKSFRNNEFWSALLEKAYAKLHGSYEALKGGNTLEAMEDFTGGVTEFFELSEAPKDLYSIMRKALQRGSLMGCSIDRKTKYLKSFSFLISGNLDCNHEVQNKYIDKEYLLVRCIALKIQPELCSMCAVSAFQVFSASELESRTDLGLVRGHAYSIIGLEENTKVRLIRLRNPWGFVLWKGPWSVNSKEWSTISTADRENLKKQTIETSEFWMSFDDFKRNFTKLEMCNLTPDTLQCDERHSWTVSVNEGRWVRGSSAGGCRNFPETFWTNPQYRLKLYEEDDDPEDGNMACTLVVALMQKGRRMQRHQGARFLTIGFSIYQMCGQNQHLQKDFFLYTASKAKCKTYINLREVTERFRLPPGEYVIIPTTFQPHQEGEFILRVFSENNYKLTLSFLSLITPLSFFQPLPLPTCQPIVFVSDRARANKEIEHDGILGEKKKKPKVIKRSKSVIVKPKHQTAATQQIASRDLCPEDLVVLVVFPWLNHSQTDGTGKLNLQEFKHLWRKIKAWQLIFKRYDKDKTCSISSFEMRNAVNDAGFHLNNQLYDIIAMRYADEHLNINFDSYICCFVRLEGMFRAFNAFDKDGDGIIKLNVLEWLQLTMYS</sequence>
<dbReference type="InterPro" id="IPR032100">
    <property type="entry name" value="Calpain_u2"/>
</dbReference>
<feature type="domain" description="EF-hand" evidence="9">
    <location>
        <begin position="752"/>
        <end position="786"/>
    </location>
</feature>
<dbReference type="InterPro" id="IPR001300">
    <property type="entry name" value="Peptidase_C2_calpain_cat"/>
</dbReference>
<dbReference type="InterPro" id="IPR011992">
    <property type="entry name" value="EF-hand-dom_pair"/>
</dbReference>
<dbReference type="InterPro" id="IPR002048">
    <property type="entry name" value="EF_hand_dom"/>
</dbReference>